<dbReference type="Proteomes" id="UP000009168">
    <property type="component" value="Unassembled WGS sequence"/>
</dbReference>
<dbReference type="InParanoid" id="I7MEM4"/>
<evidence type="ECO:0000313" key="2">
    <source>
        <dbReference type="Proteomes" id="UP000009168"/>
    </source>
</evidence>
<dbReference type="Pfam" id="PF10992">
    <property type="entry name" value="Epiplasmin"/>
    <property type="match status" value="1"/>
</dbReference>
<protein>
    <submittedName>
        <fullName evidence="1">Uncharacterized protein</fullName>
    </submittedName>
</protein>
<dbReference type="InterPro" id="IPR021258">
    <property type="entry name" value="Epiplasmin"/>
</dbReference>
<dbReference type="AlphaFoldDB" id="I7MEM4"/>
<evidence type="ECO:0000313" key="1">
    <source>
        <dbReference type="EMBL" id="EAR97196.1"/>
    </source>
</evidence>
<dbReference type="RefSeq" id="XP_001017441.1">
    <property type="nucleotide sequence ID" value="XM_001017441.2"/>
</dbReference>
<sequence length="292" mass="32789">MSSNENQSEQEKAQVLQGTKPVYQYPAYTSQYVQQQPLIQSQLVTQPVQYVQQPVQYVQQTVQGVHQSALSQSQAVASGLVATQIQREVVKGESRIEYIPYEKSVIEYEAVQRVDYVPKEKKITDYYAVEYQTEYLPQVYQDRYIEYIPTERIQERVEYQAIQKQIVHQPVQQQQQVLQTVVQPATTYLQSSQVTVPVVQQQFVPTASVVHTTIPATQVVQGATHVVQGASTVVQNVPTAQFVQTVPTAFSTQTLGVPVVRAGLTTSGVRTLGPVPYSVVEEAIKKSQKKDE</sequence>
<proteinExistence type="predicted"/>
<name>I7MEM4_TETTS</name>
<gene>
    <name evidence="1" type="ORF">TTHERM_00481300</name>
</gene>
<dbReference type="eggNOG" id="ENOG502R2QA">
    <property type="taxonomic scope" value="Eukaryota"/>
</dbReference>
<accession>I7MEM4</accession>
<reference evidence="2" key="1">
    <citation type="journal article" date="2006" name="PLoS Biol.">
        <title>Macronuclear genome sequence of the ciliate Tetrahymena thermophila, a model eukaryote.</title>
        <authorList>
            <person name="Eisen J.A."/>
            <person name="Coyne R.S."/>
            <person name="Wu M."/>
            <person name="Wu D."/>
            <person name="Thiagarajan M."/>
            <person name="Wortman J.R."/>
            <person name="Badger J.H."/>
            <person name="Ren Q."/>
            <person name="Amedeo P."/>
            <person name="Jones K.M."/>
            <person name="Tallon L.J."/>
            <person name="Delcher A.L."/>
            <person name="Salzberg S.L."/>
            <person name="Silva J.C."/>
            <person name="Haas B.J."/>
            <person name="Majoros W.H."/>
            <person name="Farzad M."/>
            <person name="Carlton J.M."/>
            <person name="Smith R.K. Jr."/>
            <person name="Garg J."/>
            <person name="Pearlman R.E."/>
            <person name="Karrer K.M."/>
            <person name="Sun L."/>
            <person name="Manning G."/>
            <person name="Elde N.C."/>
            <person name="Turkewitz A.P."/>
            <person name="Asai D.J."/>
            <person name="Wilkes D.E."/>
            <person name="Wang Y."/>
            <person name="Cai H."/>
            <person name="Collins K."/>
            <person name="Stewart B.A."/>
            <person name="Lee S.R."/>
            <person name="Wilamowska K."/>
            <person name="Weinberg Z."/>
            <person name="Ruzzo W.L."/>
            <person name="Wloga D."/>
            <person name="Gaertig J."/>
            <person name="Frankel J."/>
            <person name="Tsao C.-C."/>
            <person name="Gorovsky M.A."/>
            <person name="Keeling P.J."/>
            <person name="Waller R.F."/>
            <person name="Patron N.J."/>
            <person name="Cherry J.M."/>
            <person name="Stover N.A."/>
            <person name="Krieger C.J."/>
            <person name="del Toro C."/>
            <person name="Ryder H.F."/>
            <person name="Williamson S.C."/>
            <person name="Barbeau R.A."/>
            <person name="Hamilton E.P."/>
            <person name="Orias E."/>
        </authorList>
    </citation>
    <scope>NUCLEOTIDE SEQUENCE [LARGE SCALE GENOMIC DNA]</scope>
    <source>
        <strain evidence="2">SB210</strain>
    </source>
</reference>
<keyword evidence="2" id="KW-1185">Reference proteome</keyword>
<dbReference type="HOGENOM" id="CLU_063370_0_0_1"/>
<dbReference type="GeneID" id="7832924"/>
<organism evidence="1 2">
    <name type="scientific">Tetrahymena thermophila (strain SB210)</name>
    <dbReference type="NCBI Taxonomy" id="312017"/>
    <lineage>
        <taxon>Eukaryota</taxon>
        <taxon>Sar</taxon>
        <taxon>Alveolata</taxon>
        <taxon>Ciliophora</taxon>
        <taxon>Intramacronucleata</taxon>
        <taxon>Oligohymenophorea</taxon>
        <taxon>Hymenostomatida</taxon>
        <taxon>Tetrahymenina</taxon>
        <taxon>Tetrahymenidae</taxon>
        <taxon>Tetrahymena</taxon>
    </lineage>
</organism>
<dbReference type="KEGG" id="tet:TTHERM_00481300"/>
<dbReference type="OrthoDB" id="286864at2759"/>
<dbReference type="EMBL" id="GG662667">
    <property type="protein sequence ID" value="EAR97196.1"/>
    <property type="molecule type" value="Genomic_DNA"/>
</dbReference>